<dbReference type="AlphaFoldDB" id="A0A024S813"/>
<feature type="compositionally biased region" description="Pro residues" evidence="1">
    <location>
        <begin position="8"/>
        <end position="30"/>
    </location>
</feature>
<dbReference type="OrthoDB" id="4898519at2759"/>
<evidence type="ECO:0000256" key="1">
    <source>
        <dbReference type="SAM" id="MobiDB-lite"/>
    </source>
</evidence>
<gene>
    <name evidence="2" type="ORF">M419DRAFT_99672</name>
</gene>
<sequence>MDRDTPRPHPYPQAPPPPHPPPPPPPPYAPTPGDQINQLYEELMLIHSSVSTVYENMVALDTALEYQGRHEVILSVARQTATVTMSIIQSIYPIGQTHSTIIRPDIPRRRGGNWRFYVLLKLYFQSTVCARKRSPVETG</sequence>
<protein>
    <submittedName>
        <fullName evidence="2">Uncharacterized protein</fullName>
    </submittedName>
</protein>
<evidence type="ECO:0000313" key="3">
    <source>
        <dbReference type="Proteomes" id="UP000024376"/>
    </source>
</evidence>
<dbReference type="HOGENOM" id="CLU_1975771_0_0_1"/>
<feature type="region of interest" description="Disordered" evidence="1">
    <location>
        <begin position="1"/>
        <end position="34"/>
    </location>
</feature>
<dbReference type="EMBL" id="KI911148">
    <property type="protein sequence ID" value="ETS01459.1"/>
    <property type="molecule type" value="Genomic_DNA"/>
</dbReference>
<evidence type="ECO:0000313" key="2">
    <source>
        <dbReference type="EMBL" id="ETS01459.1"/>
    </source>
</evidence>
<dbReference type="KEGG" id="trr:M419DRAFT_99672"/>
<organism evidence="2 3">
    <name type="scientific">Hypocrea jecorina (strain ATCC 56765 / BCRC 32924 / NRRL 11460 / Rut C-30)</name>
    <name type="common">Trichoderma reesei</name>
    <dbReference type="NCBI Taxonomy" id="1344414"/>
    <lineage>
        <taxon>Eukaryota</taxon>
        <taxon>Fungi</taxon>
        <taxon>Dikarya</taxon>
        <taxon>Ascomycota</taxon>
        <taxon>Pezizomycotina</taxon>
        <taxon>Sordariomycetes</taxon>
        <taxon>Hypocreomycetidae</taxon>
        <taxon>Hypocreales</taxon>
        <taxon>Hypocreaceae</taxon>
        <taxon>Trichoderma</taxon>
    </lineage>
</organism>
<reference evidence="3" key="1">
    <citation type="journal article" date="2013" name="Ind. Biotechnol.">
        <title>Comparative genomics analysis of Trichoderma reesei strains.</title>
        <authorList>
            <person name="Koike H."/>
            <person name="Aerts A."/>
            <person name="LaButti K."/>
            <person name="Grigoriev I.V."/>
            <person name="Baker S.E."/>
        </authorList>
    </citation>
    <scope>NUCLEOTIDE SEQUENCE [LARGE SCALE GENOMIC DNA]</scope>
    <source>
        <strain evidence="3">ATCC 56765 / BCRC 32924 / NRRL 11460 / Rut C-30</strain>
    </source>
</reference>
<accession>A0A024S813</accession>
<proteinExistence type="predicted"/>
<dbReference type="Proteomes" id="UP000024376">
    <property type="component" value="Unassembled WGS sequence"/>
</dbReference>
<name>A0A024S813_HYPJR</name>